<comment type="caution">
    <text evidence="2">The sequence shown here is derived from an EMBL/GenBank/DDBJ whole genome shotgun (WGS) entry which is preliminary data.</text>
</comment>
<accession>A0ABW7ENU3</accession>
<gene>
    <name evidence="2" type="ORF">ACG02S_14480</name>
</gene>
<protein>
    <recommendedName>
        <fullName evidence="4">RNA-directed DNA polymerase</fullName>
    </recommendedName>
</protein>
<evidence type="ECO:0000313" key="2">
    <source>
        <dbReference type="EMBL" id="MFG6415101.1"/>
    </source>
</evidence>
<reference evidence="2 3" key="1">
    <citation type="submission" date="2024-09" db="EMBL/GenBank/DDBJ databases">
        <title>Novel species of the genus Pelomonas and Roseateles isolated from streams.</title>
        <authorList>
            <person name="Lu H."/>
        </authorList>
    </citation>
    <scope>NUCLEOTIDE SEQUENCE [LARGE SCALE GENOMIC DNA]</scope>
    <source>
        <strain evidence="2 3">DC23W</strain>
    </source>
</reference>
<feature type="region of interest" description="Disordered" evidence="1">
    <location>
        <begin position="1"/>
        <end position="46"/>
    </location>
</feature>
<dbReference type="EMBL" id="JBIGHY010000005">
    <property type="protein sequence ID" value="MFG6415101.1"/>
    <property type="molecule type" value="Genomic_DNA"/>
</dbReference>
<dbReference type="Proteomes" id="UP001606300">
    <property type="component" value="Unassembled WGS sequence"/>
</dbReference>
<name>A0ABW7ENU3_9BURK</name>
<keyword evidence="3" id="KW-1185">Reference proteome</keyword>
<evidence type="ECO:0000256" key="1">
    <source>
        <dbReference type="SAM" id="MobiDB-lite"/>
    </source>
</evidence>
<organism evidence="2 3">
    <name type="scientific">Pelomonas dachongensis</name>
    <dbReference type="NCBI Taxonomy" id="3299029"/>
    <lineage>
        <taxon>Bacteria</taxon>
        <taxon>Pseudomonadati</taxon>
        <taxon>Pseudomonadota</taxon>
        <taxon>Betaproteobacteria</taxon>
        <taxon>Burkholderiales</taxon>
        <taxon>Sphaerotilaceae</taxon>
        <taxon>Roseateles</taxon>
    </lineage>
</organism>
<feature type="compositionally biased region" description="Basic and acidic residues" evidence="1">
    <location>
        <begin position="8"/>
        <end position="18"/>
    </location>
</feature>
<evidence type="ECO:0000313" key="3">
    <source>
        <dbReference type="Proteomes" id="UP001606300"/>
    </source>
</evidence>
<dbReference type="RefSeq" id="WP_394471177.1">
    <property type="nucleotide sequence ID" value="NZ_JBIGHY010000005.1"/>
</dbReference>
<evidence type="ECO:0008006" key="4">
    <source>
        <dbReference type="Google" id="ProtNLM"/>
    </source>
</evidence>
<sequence length="123" mass="13309">MSIDDAEAAARRAEREATGRNPGSARDGAEMGAATSGRTKSEDQRVMEQVVERSNMQKAYSQVMKNRGAPGVDGVRCEDLKAWLQSLWQRVKAALLDGTYLPGAVTATSMCRASERDNASWTG</sequence>
<proteinExistence type="predicted"/>